<dbReference type="Pfam" id="PF00496">
    <property type="entry name" value="SBP_bac_5"/>
    <property type="match status" value="1"/>
</dbReference>
<dbReference type="InterPro" id="IPR039424">
    <property type="entry name" value="SBP_5"/>
</dbReference>
<gene>
    <name evidence="6" type="ORF">JQ619_27710</name>
</gene>
<accession>A0ABS5GDY2</accession>
<comment type="subcellular location">
    <subcellularLocation>
        <location evidence="1">Periplasm</location>
    </subcellularLocation>
</comment>
<dbReference type="Gene3D" id="3.40.190.10">
    <property type="entry name" value="Periplasmic binding protein-like II"/>
    <property type="match status" value="1"/>
</dbReference>
<dbReference type="PANTHER" id="PTHR30290:SF38">
    <property type="entry name" value="D,D-DIPEPTIDE-BINDING PERIPLASMIC PROTEIN DDPA-RELATED"/>
    <property type="match status" value="1"/>
</dbReference>
<feature type="chain" id="PRO_5047251720" evidence="4">
    <location>
        <begin position="32"/>
        <end position="537"/>
    </location>
</feature>
<dbReference type="Proteomes" id="UP001314635">
    <property type="component" value="Unassembled WGS sequence"/>
</dbReference>
<sequence length="537" mass="59518">MALTAFPAWTDRRTVCAMLIGIALAPGLARAETPVTGGTLVAVSNPGEPNVLTTGVGQAGAVLAVSSKIFDGLLRYGENFALEPELATAWVTSADGKEIRFTLRPNVRWHDGAPFTSADVKFSFEQVWMKVHPRARATFAAVEAVETPDPLTVVFKLRNPSGVILSALNSTESTVLPKHLYEGTDILTNPYNVKPVGTGPFRFVEWVRGERIVLERNPDYWDTGKPYLDRVIYRMIPDATARYAAFESGAVHLGVHSPISINDLARAEKNPALRVEFRGYEWLGSSIVGEFNVRRPPFDDVRVRRAVVHAIDLQAFSRVTMRGIGKPGTSPVLSSQTKFFVESGLASYPFDRAKAEALLDEAGYPRKADGKRLEITLDWLPFGESFQRFGEFLKQSLKAVGIEATLRSQDLPQFFRRVYSLNDFDFIVTHHSGFADPQIGLDRVFWSKAILKDVPWSNGSGYASPAMDRLIEAAHIAATEDQRVALYKQVQAQAQLDVPRFTLAENRQYTIVSARVRDLDTGVIGIYDSLKNTWLAP</sequence>
<organism evidence="6 7">
    <name type="scientific">Bradyrhizobium denitrificans</name>
    <dbReference type="NCBI Taxonomy" id="2734912"/>
    <lineage>
        <taxon>Bacteria</taxon>
        <taxon>Pseudomonadati</taxon>
        <taxon>Pseudomonadota</taxon>
        <taxon>Alphaproteobacteria</taxon>
        <taxon>Hyphomicrobiales</taxon>
        <taxon>Nitrobacteraceae</taxon>
        <taxon>Bradyrhizobium</taxon>
    </lineage>
</organism>
<dbReference type="InterPro" id="IPR000914">
    <property type="entry name" value="SBP_5_dom"/>
</dbReference>
<feature type="domain" description="Solute-binding protein family 5" evidence="5">
    <location>
        <begin position="82"/>
        <end position="438"/>
    </location>
</feature>
<comment type="similarity">
    <text evidence="2">Belongs to the bacterial solute-binding protein 5 family.</text>
</comment>
<dbReference type="InterPro" id="IPR030678">
    <property type="entry name" value="Peptide/Ni-bd"/>
</dbReference>
<evidence type="ECO:0000313" key="7">
    <source>
        <dbReference type="Proteomes" id="UP001314635"/>
    </source>
</evidence>
<dbReference type="CDD" id="cd08517">
    <property type="entry name" value="PBP2_NikA_DppA_OppA_like_13"/>
    <property type="match status" value="1"/>
</dbReference>
<evidence type="ECO:0000313" key="6">
    <source>
        <dbReference type="EMBL" id="MBR1139550.1"/>
    </source>
</evidence>
<reference evidence="7" key="1">
    <citation type="journal article" date="2021" name="ISME J.">
        <title>Evolutionary origin and ecological implication of a unique nif island in free-living Bradyrhizobium lineages.</title>
        <authorList>
            <person name="Tao J."/>
        </authorList>
    </citation>
    <scope>NUCLEOTIDE SEQUENCE [LARGE SCALE GENOMIC DNA]</scope>
    <source>
        <strain evidence="7">SZCCT0094</strain>
    </source>
</reference>
<dbReference type="RefSeq" id="WP_211400788.1">
    <property type="nucleotide sequence ID" value="NZ_JABFDP010000017.1"/>
</dbReference>
<evidence type="ECO:0000256" key="4">
    <source>
        <dbReference type="SAM" id="SignalP"/>
    </source>
</evidence>
<keyword evidence="7" id="KW-1185">Reference proteome</keyword>
<name>A0ABS5GDY2_9BRAD</name>
<evidence type="ECO:0000256" key="3">
    <source>
        <dbReference type="ARBA" id="ARBA00022729"/>
    </source>
</evidence>
<evidence type="ECO:0000256" key="1">
    <source>
        <dbReference type="ARBA" id="ARBA00004418"/>
    </source>
</evidence>
<evidence type="ECO:0000259" key="5">
    <source>
        <dbReference type="Pfam" id="PF00496"/>
    </source>
</evidence>
<dbReference type="Gene3D" id="3.10.105.10">
    <property type="entry name" value="Dipeptide-binding Protein, Domain 3"/>
    <property type="match status" value="1"/>
</dbReference>
<feature type="signal peptide" evidence="4">
    <location>
        <begin position="1"/>
        <end position="31"/>
    </location>
</feature>
<comment type="caution">
    <text evidence="6">The sequence shown here is derived from an EMBL/GenBank/DDBJ whole genome shotgun (WGS) entry which is preliminary data.</text>
</comment>
<proteinExistence type="inferred from homology"/>
<keyword evidence="3 4" id="KW-0732">Signal</keyword>
<dbReference type="EMBL" id="JAFCLK010000030">
    <property type="protein sequence ID" value="MBR1139550.1"/>
    <property type="molecule type" value="Genomic_DNA"/>
</dbReference>
<dbReference type="PANTHER" id="PTHR30290">
    <property type="entry name" value="PERIPLASMIC BINDING COMPONENT OF ABC TRANSPORTER"/>
    <property type="match status" value="1"/>
</dbReference>
<dbReference type="SUPFAM" id="SSF53850">
    <property type="entry name" value="Periplasmic binding protein-like II"/>
    <property type="match status" value="1"/>
</dbReference>
<evidence type="ECO:0000256" key="2">
    <source>
        <dbReference type="ARBA" id="ARBA00005695"/>
    </source>
</evidence>
<protein>
    <submittedName>
        <fullName evidence="6">ABC transporter substrate-binding protein</fullName>
    </submittedName>
</protein>
<dbReference type="PIRSF" id="PIRSF002741">
    <property type="entry name" value="MppA"/>
    <property type="match status" value="1"/>
</dbReference>